<dbReference type="NCBIfam" id="TIGR00229">
    <property type="entry name" value="sensory_box"/>
    <property type="match status" value="1"/>
</dbReference>
<evidence type="ECO:0000256" key="4">
    <source>
        <dbReference type="ARBA" id="ARBA00022553"/>
    </source>
</evidence>
<dbReference type="GO" id="GO:0005524">
    <property type="term" value="F:ATP binding"/>
    <property type="evidence" value="ECO:0007669"/>
    <property type="project" value="UniProtKB-KW"/>
</dbReference>
<dbReference type="SUPFAM" id="SSF55785">
    <property type="entry name" value="PYP-like sensor domain (PAS domain)"/>
    <property type="match status" value="1"/>
</dbReference>
<keyword evidence="13" id="KW-0175">Coiled coil</keyword>
<evidence type="ECO:0000256" key="13">
    <source>
        <dbReference type="SAM" id="Coils"/>
    </source>
</evidence>
<dbReference type="Gene3D" id="1.10.287.130">
    <property type="match status" value="1"/>
</dbReference>
<dbReference type="CDD" id="cd00075">
    <property type="entry name" value="HATPase"/>
    <property type="match status" value="1"/>
</dbReference>
<evidence type="ECO:0000256" key="6">
    <source>
        <dbReference type="ARBA" id="ARBA00022692"/>
    </source>
</evidence>
<dbReference type="InterPro" id="IPR013767">
    <property type="entry name" value="PAS_fold"/>
</dbReference>
<keyword evidence="7" id="KW-0547">Nucleotide-binding</keyword>
<name>A0A7L4ZGS6_9FLAO</name>
<evidence type="ECO:0000313" key="17">
    <source>
        <dbReference type="Proteomes" id="UP000464657"/>
    </source>
</evidence>
<gene>
    <name evidence="16" type="primary">barA_1</name>
    <name evidence="16" type="ORF">IMCC3317_09870</name>
</gene>
<dbReference type="Pfam" id="PF02518">
    <property type="entry name" value="HATPase_c"/>
    <property type="match status" value="1"/>
</dbReference>
<dbReference type="PANTHER" id="PTHR42878:SF7">
    <property type="entry name" value="SENSOR HISTIDINE KINASE GLRK"/>
    <property type="match status" value="1"/>
</dbReference>
<dbReference type="SMART" id="SM00387">
    <property type="entry name" value="HATPase_c"/>
    <property type="match status" value="1"/>
</dbReference>
<dbReference type="InterPro" id="IPR005467">
    <property type="entry name" value="His_kinase_dom"/>
</dbReference>
<evidence type="ECO:0000256" key="2">
    <source>
        <dbReference type="ARBA" id="ARBA00004141"/>
    </source>
</evidence>
<dbReference type="SUPFAM" id="SSF47384">
    <property type="entry name" value="Homodimeric domain of signal transducing histidine kinase"/>
    <property type="match status" value="1"/>
</dbReference>
<evidence type="ECO:0000313" key="16">
    <source>
        <dbReference type="EMBL" id="QHI35641.1"/>
    </source>
</evidence>
<dbReference type="InterPro" id="IPR036890">
    <property type="entry name" value="HATPase_C_sf"/>
</dbReference>
<dbReference type="GO" id="GO:0016020">
    <property type="term" value="C:membrane"/>
    <property type="evidence" value="ECO:0007669"/>
    <property type="project" value="UniProtKB-SubCell"/>
</dbReference>
<reference evidence="16 17" key="1">
    <citation type="journal article" date="2013" name="Int. J. Syst. Evol. Microbiol.">
        <title>Kordia antarctica sp. nov., isolated from Antarctic seawater.</title>
        <authorList>
            <person name="Baek K."/>
            <person name="Choi A."/>
            <person name="Kang I."/>
            <person name="Lee K."/>
            <person name="Cho J.C."/>
        </authorList>
    </citation>
    <scope>NUCLEOTIDE SEQUENCE [LARGE SCALE GENOMIC DNA]</scope>
    <source>
        <strain evidence="16 17">IMCC3317</strain>
    </source>
</reference>
<dbReference type="AlphaFoldDB" id="A0A7L4ZGS6"/>
<dbReference type="InterPro" id="IPR003594">
    <property type="entry name" value="HATPase_dom"/>
</dbReference>
<evidence type="ECO:0000256" key="10">
    <source>
        <dbReference type="ARBA" id="ARBA00022989"/>
    </source>
</evidence>
<dbReference type="CDD" id="cd00130">
    <property type="entry name" value="PAS"/>
    <property type="match status" value="1"/>
</dbReference>
<comment type="catalytic activity">
    <reaction evidence="1">
        <text>ATP + protein L-histidine = ADP + protein N-phospho-L-histidine.</text>
        <dbReference type="EC" id="2.7.13.3"/>
    </reaction>
</comment>
<evidence type="ECO:0000256" key="3">
    <source>
        <dbReference type="ARBA" id="ARBA00012438"/>
    </source>
</evidence>
<feature type="coiled-coil region" evidence="13">
    <location>
        <begin position="123"/>
        <end position="182"/>
    </location>
</feature>
<dbReference type="Pfam" id="PF00989">
    <property type="entry name" value="PAS"/>
    <property type="match status" value="1"/>
</dbReference>
<keyword evidence="11" id="KW-0902">Two-component regulatory system</keyword>
<dbReference type="Proteomes" id="UP000464657">
    <property type="component" value="Chromosome"/>
</dbReference>
<keyword evidence="4" id="KW-0597">Phosphoprotein</keyword>
<dbReference type="GO" id="GO:0007234">
    <property type="term" value="P:osmosensory signaling via phosphorelay pathway"/>
    <property type="evidence" value="ECO:0007669"/>
    <property type="project" value="TreeGrafter"/>
</dbReference>
<dbReference type="InterPro" id="IPR035965">
    <property type="entry name" value="PAS-like_dom_sf"/>
</dbReference>
<evidence type="ECO:0000256" key="11">
    <source>
        <dbReference type="ARBA" id="ARBA00023012"/>
    </source>
</evidence>
<evidence type="ECO:0000259" key="15">
    <source>
        <dbReference type="PROSITE" id="PS50112"/>
    </source>
</evidence>
<proteinExistence type="predicted"/>
<evidence type="ECO:0000259" key="14">
    <source>
        <dbReference type="PROSITE" id="PS50109"/>
    </source>
</evidence>
<dbReference type="PROSITE" id="PS50112">
    <property type="entry name" value="PAS"/>
    <property type="match status" value="1"/>
</dbReference>
<dbReference type="SMART" id="SM00091">
    <property type="entry name" value="PAS"/>
    <property type="match status" value="1"/>
</dbReference>
<keyword evidence="8 16" id="KW-0418">Kinase</keyword>
<evidence type="ECO:0000256" key="1">
    <source>
        <dbReference type="ARBA" id="ARBA00000085"/>
    </source>
</evidence>
<keyword evidence="5 16" id="KW-0808">Transferase</keyword>
<dbReference type="GO" id="GO:0030295">
    <property type="term" value="F:protein kinase activator activity"/>
    <property type="evidence" value="ECO:0007669"/>
    <property type="project" value="TreeGrafter"/>
</dbReference>
<feature type="domain" description="PAS" evidence="15">
    <location>
        <begin position="5"/>
        <end position="75"/>
    </location>
</feature>
<dbReference type="InterPro" id="IPR004358">
    <property type="entry name" value="Sig_transdc_His_kin-like_C"/>
</dbReference>
<dbReference type="RefSeq" id="WP_160128372.1">
    <property type="nucleotide sequence ID" value="NZ_CP019288.1"/>
</dbReference>
<dbReference type="InterPro" id="IPR050351">
    <property type="entry name" value="BphY/WalK/GraS-like"/>
</dbReference>
<feature type="domain" description="Histidine kinase" evidence="14">
    <location>
        <begin position="189"/>
        <end position="405"/>
    </location>
</feature>
<dbReference type="InterPro" id="IPR003661">
    <property type="entry name" value="HisK_dim/P_dom"/>
</dbReference>
<dbReference type="EMBL" id="CP019288">
    <property type="protein sequence ID" value="QHI35641.1"/>
    <property type="molecule type" value="Genomic_DNA"/>
</dbReference>
<accession>A0A7L4ZGS6</accession>
<evidence type="ECO:0000256" key="5">
    <source>
        <dbReference type="ARBA" id="ARBA00022679"/>
    </source>
</evidence>
<protein>
    <recommendedName>
        <fullName evidence="3">histidine kinase</fullName>
        <ecNumber evidence="3">2.7.13.3</ecNumber>
    </recommendedName>
</protein>
<dbReference type="Gene3D" id="3.30.450.20">
    <property type="entry name" value="PAS domain"/>
    <property type="match status" value="1"/>
</dbReference>
<evidence type="ECO:0000256" key="12">
    <source>
        <dbReference type="ARBA" id="ARBA00023136"/>
    </source>
</evidence>
<evidence type="ECO:0000256" key="7">
    <source>
        <dbReference type="ARBA" id="ARBA00022741"/>
    </source>
</evidence>
<keyword evidence="12" id="KW-0472">Membrane</keyword>
<dbReference type="Gene3D" id="3.30.565.10">
    <property type="entry name" value="Histidine kinase-like ATPase, C-terminal domain"/>
    <property type="match status" value="1"/>
</dbReference>
<dbReference type="EC" id="2.7.13.3" evidence="3"/>
<dbReference type="InterPro" id="IPR036097">
    <property type="entry name" value="HisK_dim/P_sf"/>
</dbReference>
<keyword evidence="10" id="KW-1133">Transmembrane helix</keyword>
<organism evidence="16 17">
    <name type="scientific">Kordia antarctica</name>
    <dbReference type="NCBI Taxonomy" id="1218801"/>
    <lineage>
        <taxon>Bacteria</taxon>
        <taxon>Pseudomonadati</taxon>
        <taxon>Bacteroidota</taxon>
        <taxon>Flavobacteriia</taxon>
        <taxon>Flavobacteriales</taxon>
        <taxon>Flavobacteriaceae</taxon>
        <taxon>Kordia</taxon>
    </lineage>
</organism>
<dbReference type="GO" id="GO:0000156">
    <property type="term" value="F:phosphorelay response regulator activity"/>
    <property type="evidence" value="ECO:0007669"/>
    <property type="project" value="TreeGrafter"/>
</dbReference>
<dbReference type="PANTHER" id="PTHR42878">
    <property type="entry name" value="TWO-COMPONENT HISTIDINE KINASE"/>
    <property type="match status" value="1"/>
</dbReference>
<dbReference type="CDD" id="cd00082">
    <property type="entry name" value="HisKA"/>
    <property type="match status" value="1"/>
</dbReference>
<dbReference type="InterPro" id="IPR000014">
    <property type="entry name" value="PAS"/>
</dbReference>
<comment type="subcellular location">
    <subcellularLocation>
        <location evidence="2">Membrane</location>
        <topology evidence="2">Multi-pass membrane protein</topology>
    </subcellularLocation>
</comment>
<dbReference type="PROSITE" id="PS50109">
    <property type="entry name" value="HIS_KIN"/>
    <property type="match status" value="1"/>
</dbReference>
<dbReference type="PRINTS" id="PR00344">
    <property type="entry name" value="BCTRLSENSOR"/>
</dbReference>
<evidence type="ECO:0000256" key="8">
    <source>
        <dbReference type="ARBA" id="ARBA00022777"/>
    </source>
</evidence>
<keyword evidence="9" id="KW-0067">ATP-binding</keyword>
<evidence type="ECO:0000256" key="9">
    <source>
        <dbReference type="ARBA" id="ARBA00022840"/>
    </source>
</evidence>
<dbReference type="GO" id="GO:0000155">
    <property type="term" value="F:phosphorelay sensor kinase activity"/>
    <property type="evidence" value="ECO:0007669"/>
    <property type="project" value="InterPro"/>
</dbReference>
<dbReference type="OrthoDB" id="9808408at2"/>
<dbReference type="SMART" id="SM00388">
    <property type="entry name" value="HisKA"/>
    <property type="match status" value="1"/>
</dbReference>
<keyword evidence="6" id="KW-0812">Transmembrane</keyword>
<dbReference type="GO" id="GO:0006355">
    <property type="term" value="P:regulation of DNA-templated transcription"/>
    <property type="evidence" value="ECO:0007669"/>
    <property type="project" value="InterPro"/>
</dbReference>
<sequence length="407" mass="46395">MFQQDKDIFNILLGAVSEGVIVVDEDQNIVEANSATEKMFGYPEGALLKQPLTILIPQNYHSGHDAHFKGFMKHKERRQMGQGRDIFGVRKDGSTFPMEAGLNPFSVYGNNYVMALVIDISVRKAHEQKIRKLNRELEEKVLRRTQELSETIQKLEVENAKRVEAEEDAKSALKKEQELNELKTKFLSLVSHEFKTPLSGILTSSILLSKYKLTEQQEKRDKHIKTITDKVHYLNNILNDFLSIEKLQNGKINYKFSSFKVSKVVNEVVYNANMLLKDGQHINYPENIDSFSLYQDEKIIELALSNVVHNAIKYSSENTIIDINISQDEYITTFTVKDNGFGIPEDDQKNIFNRYFRAENALLTQGTGIGLNIVKDHLENLNGSIAFESIENEGSIFILTIPNTSIV</sequence>
<dbReference type="KEGG" id="kan:IMCC3317_09870"/>
<dbReference type="Pfam" id="PF00512">
    <property type="entry name" value="HisKA"/>
    <property type="match status" value="1"/>
</dbReference>
<dbReference type="SUPFAM" id="SSF55874">
    <property type="entry name" value="ATPase domain of HSP90 chaperone/DNA topoisomerase II/histidine kinase"/>
    <property type="match status" value="1"/>
</dbReference>
<keyword evidence="17" id="KW-1185">Reference proteome</keyword>